<proteinExistence type="predicted"/>
<organism evidence="1 2">
    <name type="scientific">Rhodococcus coprophilus</name>
    <dbReference type="NCBI Taxonomy" id="38310"/>
    <lineage>
        <taxon>Bacteria</taxon>
        <taxon>Bacillati</taxon>
        <taxon>Actinomycetota</taxon>
        <taxon>Actinomycetes</taxon>
        <taxon>Mycobacteriales</taxon>
        <taxon>Nocardiaceae</taxon>
        <taxon>Rhodococcus</taxon>
    </lineage>
</organism>
<dbReference type="AlphaFoldDB" id="A0A2X4XN54"/>
<accession>A0A2X4XN54</accession>
<dbReference type="InterPro" id="IPR046275">
    <property type="entry name" value="DUF6308"/>
</dbReference>
<dbReference type="STRING" id="1219011.GCA_001895045_01523"/>
<name>A0A2X4XN54_9NOCA</name>
<evidence type="ECO:0000313" key="2">
    <source>
        <dbReference type="Proteomes" id="UP000249091"/>
    </source>
</evidence>
<evidence type="ECO:0000313" key="1">
    <source>
        <dbReference type="EMBL" id="SQI38104.1"/>
    </source>
</evidence>
<sequence>MTIRLPKVLASTDDSAALHVLDRYYRVPLTKTGRLRSGALWDGWDPSGTRGRDVDVFTSDDLVAVTFLSVEVSPDGADIVLRERHDEFAELLAAIGPDRDLADGADEMTSRSPAWQLETALRTVPSIGRTVASKLIARKRPRLYPIYDRVVGEVLGTKQAHFEPIRKALRHNDGELQERLVGLRERAGLPDAVPALRVLDVLAWMQLKAPVSG</sequence>
<dbReference type="RefSeq" id="WP_174555778.1">
    <property type="nucleotide sequence ID" value="NZ_JAFBBL010000001.1"/>
</dbReference>
<dbReference type="KEGG" id="rcr:NCTC10994_03885"/>
<reference evidence="1 2" key="1">
    <citation type="submission" date="2018-06" db="EMBL/GenBank/DDBJ databases">
        <authorList>
            <consortium name="Pathogen Informatics"/>
            <person name="Doyle S."/>
        </authorList>
    </citation>
    <scope>NUCLEOTIDE SEQUENCE [LARGE SCALE GENOMIC DNA]</scope>
    <source>
        <strain evidence="1 2">NCTC10994</strain>
    </source>
</reference>
<keyword evidence="2" id="KW-1185">Reference proteome</keyword>
<protein>
    <submittedName>
        <fullName evidence="1">Uncharacterized protein</fullName>
    </submittedName>
</protein>
<gene>
    <name evidence="1" type="ORF">NCTC10994_03885</name>
</gene>
<dbReference type="Pfam" id="PF19827">
    <property type="entry name" value="DUF6308"/>
    <property type="match status" value="1"/>
</dbReference>
<dbReference type="Proteomes" id="UP000249091">
    <property type="component" value="Chromosome 1"/>
</dbReference>
<dbReference type="EMBL" id="LS483468">
    <property type="protein sequence ID" value="SQI38104.1"/>
    <property type="molecule type" value="Genomic_DNA"/>
</dbReference>